<comment type="caution">
    <text evidence="1">The sequence shown here is derived from an EMBL/GenBank/DDBJ whole genome shotgun (WGS) entry which is preliminary data.</text>
</comment>
<sequence>MAEVCAARIQYSLDRKVPYLTTLYRRVKARRRRREAGWPPALLAKQSANGLIAPIRRHKGAPNCIKSSVASRRGPFRAALTPLAGDHRLRNVRNVDNLERYRNIKERK</sequence>
<protein>
    <submittedName>
        <fullName evidence="1">Uncharacterized protein</fullName>
    </submittedName>
</protein>
<evidence type="ECO:0000313" key="2">
    <source>
        <dbReference type="Proteomes" id="UP000299102"/>
    </source>
</evidence>
<proteinExistence type="predicted"/>
<accession>A0A4C1VZ16</accession>
<keyword evidence="2" id="KW-1185">Reference proteome</keyword>
<gene>
    <name evidence="1" type="ORF">EVAR_22162_1</name>
</gene>
<name>A0A4C1VZ16_EUMVA</name>
<dbReference type="EMBL" id="BGZK01000449">
    <property type="protein sequence ID" value="GBP44278.1"/>
    <property type="molecule type" value="Genomic_DNA"/>
</dbReference>
<organism evidence="1 2">
    <name type="scientific">Eumeta variegata</name>
    <name type="common">Bagworm moth</name>
    <name type="synonym">Eumeta japonica</name>
    <dbReference type="NCBI Taxonomy" id="151549"/>
    <lineage>
        <taxon>Eukaryota</taxon>
        <taxon>Metazoa</taxon>
        <taxon>Ecdysozoa</taxon>
        <taxon>Arthropoda</taxon>
        <taxon>Hexapoda</taxon>
        <taxon>Insecta</taxon>
        <taxon>Pterygota</taxon>
        <taxon>Neoptera</taxon>
        <taxon>Endopterygota</taxon>
        <taxon>Lepidoptera</taxon>
        <taxon>Glossata</taxon>
        <taxon>Ditrysia</taxon>
        <taxon>Tineoidea</taxon>
        <taxon>Psychidae</taxon>
        <taxon>Oiketicinae</taxon>
        <taxon>Eumeta</taxon>
    </lineage>
</organism>
<dbReference type="AlphaFoldDB" id="A0A4C1VZ16"/>
<reference evidence="1 2" key="1">
    <citation type="journal article" date="2019" name="Commun. Biol.">
        <title>The bagworm genome reveals a unique fibroin gene that provides high tensile strength.</title>
        <authorList>
            <person name="Kono N."/>
            <person name="Nakamura H."/>
            <person name="Ohtoshi R."/>
            <person name="Tomita M."/>
            <person name="Numata K."/>
            <person name="Arakawa K."/>
        </authorList>
    </citation>
    <scope>NUCLEOTIDE SEQUENCE [LARGE SCALE GENOMIC DNA]</scope>
</reference>
<evidence type="ECO:0000313" key="1">
    <source>
        <dbReference type="EMBL" id="GBP44278.1"/>
    </source>
</evidence>
<dbReference type="Proteomes" id="UP000299102">
    <property type="component" value="Unassembled WGS sequence"/>
</dbReference>